<organism evidence="1 2">
    <name type="scientific">Daphnia pulex</name>
    <name type="common">Water flea</name>
    <dbReference type="NCBI Taxonomy" id="6669"/>
    <lineage>
        <taxon>Eukaryota</taxon>
        <taxon>Metazoa</taxon>
        <taxon>Ecdysozoa</taxon>
        <taxon>Arthropoda</taxon>
        <taxon>Crustacea</taxon>
        <taxon>Branchiopoda</taxon>
        <taxon>Diplostraca</taxon>
        <taxon>Cladocera</taxon>
        <taxon>Anomopoda</taxon>
        <taxon>Daphniidae</taxon>
        <taxon>Daphnia</taxon>
    </lineage>
</organism>
<proteinExistence type="predicted"/>
<reference evidence="1 2" key="1">
    <citation type="journal article" date="2011" name="Science">
        <title>The ecoresponsive genome of Daphnia pulex.</title>
        <authorList>
            <person name="Colbourne J.K."/>
            <person name="Pfrender M.E."/>
            <person name="Gilbert D."/>
            <person name="Thomas W.K."/>
            <person name="Tucker A."/>
            <person name="Oakley T.H."/>
            <person name="Tokishita S."/>
            <person name="Aerts A."/>
            <person name="Arnold G.J."/>
            <person name="Basu M.K."/>
            <person name="Bauer D.J."/>
            <person name="Caceres C.E."/>
            <person name="Carmel L."/>
            <person name="Casola C."/>
            <person name="Choi J.H."/>
            <person name="Detter J.C."/>
            <person name="Dong Q."/>
            <person name="Dusheyko S."/>
            <person name="Eads B.D."/>
            <person name="Frohlich T."/>
            <person name="Geiler-Samerotte K.A."/>
            <person name="Gerlach D."/>
            <person name="Hatcher P."/>
            <person name="Jogdeo S."/>
            <person name="Krijgsveld J."/>
            <person name="Kriventseva E.V."/>
            <person name="Kultz D."/>
            <person name="Laforsch C."/>
            <person name="Lindquist E."/>
            <person name="Lopez J."/>
            <person name="Manak J.R."/>
            <person name="Muller J."/>
            <person name="Pangilinan J."/>
            <person name="Patwardhan R.P."/>
            <person name="Pitluck S."/>
            <person name="Pritham E.J."/>
            <person name="Rechtsteiner A."/>
            <person name="Rho M."/>
            <person name="Rogozin I.B."/>
            <person name="Sakarya O."/>
            <person name="Salamov A."/>
            <person name="Schaack S."/>
            <person name="Shapiro H."/>
            <person name="Shiga Y."/>
            <person name="Skalitzky C."/>
            <person name="Smith Z."/>
            <person name="Souvorov A."/>
            <person name="Sung W."/>
            <person name="Tang Z."/>
            <person name="Tsuchiya D."/>
            <person name="Tu H."/>
            <person name="Vos H."/>
            <person name="Wang M."/>
            <person name="Wolf Y.I."/>
            <person name="Yamagata H."/>
            <person name="Yamada T."/>
            <person name="Ye Y."/>
            <person name="Shaw J.R."/>
            <person name="Andrews J."/>
            <person name="Crease T.J."/>
            <person name="Tang H."/>
            <person name="Lucas S.M."/>
            <person name="Robertson H.M."/>
            <person name="Bork P."/>
            <person name="Koonin E.V."/>
            <person name="Zdobnov E.M."/>
            <person name="Grigoriev I.V."/>
            <person name="Lynch M."/>
            <person name="Boore J.L."/>
        </authorList>
    </citation>
    <scope>NUCLEOTIDE SEQUENCE [LARGE SCALE GENOMIC DNA]</scope>
</reference>
<dbReference type="Proteomes" id="UP000000305">
    <property type="component" value="Unassembled WGS sequence"/>
</dbReference>
<name>E9H094_DAPPU</name>
<dbReference type="EMBL" id="GL732580">
    <property type="protein sequence ID" value="EFX74762.1"/>
    <property type="molecule type" value="Genomic_DNA"/>
</dbReference>
<dbReference type="AlphaFoldDB" id="E9H094"/>
<accession>E9H094</accession>
<protein>
    <submittedName>
        <fullName evidence="1">Uncharacterized protein</fullName>
    </submittedName>
</protein>
<dbReference type="KEGG" id="dpx:DAPPUDRAFT_251367"/>
<sequence length="111" mass="13006">MYYLQVRLSERREEAARENRQIQYLPSHLQHELVQCEEILRNNANLVEESKASARTAAKRKLLVLGEAEFAIEEAKLERKRQALQAKRRRTEETPVQCNCVQYPSAHTRAD</sequence>
<gene>
    <name evidence="1" type="ORF">DAPPUDRAFT_251367</name>
</gene>
<evidence type="ECO:0000313" key="2">
    <source>
        <dbReference type="Proteomes" id="UP000000305"/>
    </source>
</evidence>
<evidence type="ECO:0000313" key="1">
    <source>
        <dbReference type="EMBL" id="EFX74762.1"/>
    </source>
</evidence>
<dbReference type="InParanoid" id="E9H094"/>
<keyword evidence="2" id="KW-1185">Reference proteome</keyword>
<dbReference type="HOGENOM" id="CLU_2160919_0_0_1"/>